<proteinExistence type="predicted"/>
<feature type="domain" description="Metallo-beta-lactamase" evidence="1">
    <location>
        <begin position="23"/>
        <end position="231"/>
    </location>
</feature>
<gene>
    <name evidence="2" type="ORF">BR63_09095</name>
</gene>
<name>A0A7G6E301_THEFR</name>
<protein>
    <submittedName>
        <fullName evidence="2">MBL fold metallo-hydrolase</fullName>
    </submittedName>
</protein>
<dbReference type="Gene3D" id="1.10.10.10">
    <property type="entry name" value="Winged helix-like DNA-binding domain superfamily/Winged helix DNA-binding domain"/>
    <property type="match status" value="1"/>
</dbReference>
<dbReference type="Gene3D" id="3.60.15.10">
    <property type="entry name" value="Ribonuclease Z/Hydroxyacylglutathione hydrolase-like"/>
    <property type="match status" value="1"/>
</dbReference>
<evidence type="ECO:0000259" key="1">
    <source>
        <dbReference type="SMART" id="SM00849"/>
    </source>
</evidence>
<dbReference type="RefSeq" id="WP_034422203.1">
    <property type="nucleotide sequence ID" value="NZ_CP045798.1"/>
</dbReference>
<dbReference type="InterPro" id="IPR036866">
    <property type="entry name" value="RibonucZ/Hydroxyglut_hydro"/>
</dbReference>
<accession>A0A7G6E301</accession>
<dbReference type="GO" id="GO:0016787">
    <property type="term" value="F:hydrolase activity"/>
    <property type="evidence" value="ECO:0007669"/>
    <property type="project" value="UniProtKB-KW"/>
</dbReference>
<dbReference type="Proteomes" id="UP000515847">
    <property type="component" value="Chromosome"/>
</dbReference>
<dbReference type="InterPro" id="IPR050662">
    <property type="entry name" value="Sec-metab_biosynth-thioest"/>
</dbReference>
<sequence>MIQEISRQLYKLDIPLPNNPLKALNCYIFKGPERNLIIDTGFAREECRTALDEGLKELGIDLHKTDLFITHMHADHSGNISYLVTPDTRIYASKADAVIINAGRESSHWEEMRVYAGKSGFVPMELKGAIEKHPGYRFGTEGNHEITYMAEGDRLRVGDYNLEIVETSGHTEGHLCLYEPEKKILFSGDHILYDITPNIALWSDEENPLEEYFMSLDKIDKLEINLTLPGHRSLITSPRERIAELKSHHQKRLDEVLEILKAGTMNAYQVAARMTWDLTYKTWEEFPTPQKWFATGEAIAHIKYLVEKGQVIQAEKDGIIVYSLAR</sequence>
<organism evidence="2 3">
    <name type="scientific">Thermanaerosceptrum fracticalcis</name>
    <dbReference type="NCBI Taxonomy" id="1712410"/>
    <lineage>
        <taxon>Bacteria</taxon>
        <taxon>Bacillati</taxon>
        <taxon>Bacillota</taxon>
        <taxon>Clostridia</taxon>
        <taxon>Eubacteriales</taxon>
        <taxon>Peptococcaceae</taxon>
        <taxon>Thermanaerosceptrum</taxon>
    </lineage>
</organism>
<dbReference type="Pfam" id="PF00753">
    <property type="entry name" value="Lactamase_B"/>
    <property type="match status" value="1"/>
</dbReference>
<evidence type="ECO:0000313" key="2">
    <source>
        <dbReference type="EMBL" id="QNB46455.1"/>
    </source>
</evidence>
<dbReference type="CDD" id="cd07725">
    <property type="entry name" value="TTHA1429-like_MBL-fold"/>
    <property type="match status" value="1"/>
</dbReference>
<dbReference type="KEGG" id="tfr:BR63_09095"/>
<dbReference type="InterPro" id="IPR036388">
    <property type="entry name" value="WH-like_DNA-bd_sf"/>
</dbReference>
<dbReference type="SUPFAM" id="SSF56281">
    <property type="entry name" value="Metallo-hydrolase/oxidoreductase"/>
    <property type="match status" value="1"/>
</dbReference>
<keyword evidence="3" id="KW-1185">Reference proteome</keyword>
<dbReference type="PANTHER" id="PTHR23131:SF4">
    <property type="entry name" value="METALLO-BETA-LACTAMASE SUPERFAMILY POTEIN"/>
    <property type="match status" value="1"/>
</dbReference>
<dbReference type="InterPro" id="IPR001279">
    <property type="entry name" value="Metallo-B-lactamas"/>
</dbReference>
<dbReference type="EMBL" id="CP045798">
    <property type="protein sequence ID" value="QNB46455.1"/>
    <property type="molecule type" value="Genomic_DNA"/>
</dbReference>
<reference evidence="2 3" key="1">
    <citation type="journal article" date="2019" name="Front. Microbiol.">
        <title>Thermoanaerosceptrum fracticalcis gen. nov. sp. nov., a Novel Fumarate-Fermenting Microorganism From a Deep Fractured Carbonate Aquifer of the US Great Basin.</title>
        <authorList>
            <person name="Hamilton-Brehm S.D."/>
            <person name="Stewart L.E."/>
            <person name="Zavarin M."/>
            <person name="Caldwell M."/>
            <person name="Lawson P.A."/>
            <person name="Onstott T.C."/>
            <person name="Grzymski J."/>
            <person name="Neveux I."/>
            <person name="Lollar B.S."/>
            <person name="Russell C.E."/>
            <person name="Moser D.P."/>
        </authorList>
    </citation>
    <scope>NUCLEOTIDE SEQUENCE [LARGE SCALE GENOMIC DNA]</scope>
    <source>
        <strain evidence="2 3">DRI-13</strain>
    </source>
</reference>
<dbReference type="OrthoDB" id="9761531at2"/>
<keyword evidence="2" id="KW-0378">Hydrolase</keyword>
<dbReference type="SMART" id="SM00849">
    <property type="entry name" value="Lactamase_B"/>
    <property type="match status" value="1"/>
</dbReference>
<dbReference type="AlphaFoldDB" id="A0A7G6E301"/>
<evidence type="ECO:0000313" key="3">
    <source>
        <dbReference type="Proteomes" id="UP000515847"/>
    </source>
</evidence>
<dbReference type="PANTHER" id="PTHR23131">
    <property type="entry name" value="ENDORIBONUCLEASE LACTB2"/>
    <property type="match status" value="1"/>
</dbReference>